<feature type="transmembrane region" description="Helical" evidence="1">
    <location>
        <begin position="34"/>
        <end position="52"/>
    </location>
</feature>
<evidence type="ECO:0000313" key="2">
    <source>
        <dbReference type="EMBL" id="NJP00412.1"/>
    </source>
</evidence>
<keyword evidence="1" id="KW-1133">Transmembrane helix</keyword>
<gene>
    <name evidence="2" type="ORF">HBH25_05995</name>
</gene>
<dbReference type="Pfam" id="PF11804">
    <property type="entry name" value="DUF3325"/>
    <property type="match status" value="1"/>
</dbReference>
<dbReference type="EMBL" id="JAAVJI010000002">
    <property type="protein sequence ID" value="NJP00412.1"/>
    <property type="molecule type" value="Genomic_DNA"/>
</dbReference>
<proteinExistence type="predicted"/>
<feature type="transmembrane region" description="Helical" evidence="1">
    <location>
        <begin position="59"/>
        <end position="82"/>
    </location>
</feature>
<keyword evidence="1" id="KW-0812">Transmembrane</keyword>
<dbReference type="RefSeq" id="WP_168082507.1">
    <property type="nucleotide sequence ID" value="NZ_JAAVJI010000002.1"/>
</dbReference>
<feature type="transmembrane region" description="Helical" evidence="1">
    <location>
        <begin position="88"/>
        <end position="109"/>
    </location>
</feature>
<protein>
    <submittedName>
        <fullName evidence="2">DUF3325 domain-containing protein</fullName>
    </submittedName>
</protein>
<evidence type="ECO:0000313" key="3">
    <source>
        <dbReference type="Proteomes" id="UP000746535"/>
    </source>
</evidence>
<name>A0ABX0YDT0_9PSED</name>
<keyword evidence="3" id="KW-1185">Reference proteome</keyword>
<comment type="caution">
    <text evidence="2">The sequence shown here is derived from an EMBL/GenBank/DDBJ whole genome shotgun (WGS) entry which is preliminary data.</text>
</comment>
<reference evidence="2 3" key="1">
    <citation type="submission" date="2020-03" db="EMBL/GenBank/DDBJ databases">
        <authorList>
            <person name="Wang L."/>
            <person name="He N."/>
            <person name="Li Y."/>
            <person name="Fang Y."/>
            <person name="Zhang F."/>
        </authorList>
    </citation>
    <scope>NUCLEOTIDE SEQUENCE [LARGE SCALE GENOMIC DNA]</scope>
    <source>
        <strain evidence="3">hsmgli-8</strain>
    </source>
</reference>
<sequence length="110" mass="11333">MLVAALLCYAGFGCLCLAMDRHHQDVLGRKPGRPLQVVLRVVAALLWLVALAQVMGDAGWAIGLAQGVGLAMASAGMLVGLLSYWPRLALGLAALAIPGALVAGLITPYV</sequence>
<keyword evidence="1" id="KW-0472">Membrane</keyword>
<dbReference type="Proteomes" id="UP000746535">
    <property type="component" value="Unassembled WGS sequence"/>
</dbReference>
<accession>A0ABX0YDT0</accession>
<evidence type="ECO:0000256" key="1">
    <source>
        <dbReference type="SAM" id="Phobius"/>
    </source>
</evidence>
<dbReference type="InterPro" id="IPR021762">
    <property type="entry name" value="DUF3325"/>
</dbReference>
<organism evidence="2 3">
    <name type="scientific">Pseudomonas quercus</name>
    <dbReference type="NCBI Taxonomy" id="2722792"/>
    <lineage>
        <taxon>Bacteria</taxon>
        <taxon>Pseudomonadati</taxon>
        <taxon>Pseudomonadota</taxon>
        <taxon>Gammaproteobacteria</taxon>
        <taxon>Pseudomonadales</taxon>
        <taxon>Pseudomonadaceae</taxon>
        <taxon>Pseudomonas</taxon>
    </lineage>
</organism>